<dbReference type="PANTHER" id="PTHR31609">
    <property type="entry name" value="YDJC DEACETYLASE FAMILY MEMBER"/>
    <property type="match status" value="1"/>
</dbReference>
<gene>
    <name evidence="6" type="ORF">A3D91_02500</name>
</gene>
<proteinExistence type="predicted"/>
<reference evidence="6 7" key="1">
    <citation type="journal article" date="2016" name="Nat. Commun.">
        <title>Thousands of microbial genomes shed light on interconnected biogeochemical processes in an aquifer system.</title>
        <authorList>
            <person name="Anantharaman K."/>
            <person name="Brown C.T."/>
            <person name="Hug L.A."/>
            <person name="Sharon I."/>
            <person name="Castelle C.J."/>
            <person name="Probst A.J."/>
            <person name="Thomas B.C."/>
            <person name="Singh A."/>
            <person name="Wilkins M.J."/>
            <person name="Karaoz U."/>
            <person name="Brodie E.L."/>
            <person name="Williams K.H."/>
            <person name="Hubbard S.S."/>
            <person name="Banfield J.F."/>
        </authorList>
    </citation>
    <scope>NUCLEOTIDE SEQUENCE [LARGE SCALE GENOMIC DNA]</scope>
</reference>
<evidence type="ECO:0000256" key="5">
    <source>
        <dbReference type="ARBA" id="ARBA00023277"/>
    </source>
</evidence>
<keyword evidence="2" id="KW-0479">Metal-binding</keyword>
<evidence type="ECO:0000256" key="4">
    <source>
        <dbReference type="ARBA" id="ARBA00022842"/>
    </source>
</evidence>
<dbReference type="GO" id="GO:0046872">
    <property type="term" value="F:metal ion binding"/>
    <property type="evidence" value="ECO:0007669"/>
    <property type="project" value="UniProtKB-KW"/>
</dbReference>
<name>A0A1F4V7T5_UNCKA</name>
<evidence type="ECO:0000313" key="7">
    <source>
        <dbReference type="Proteomes" id="UP000178127"/>
    </source>
</evidence>
<dbReference type="AlphaFoldDB" id="A0A1F4V7T5"/>
<evidence type="ECO:0008006" key="8">
    <source>
        <dbReference type="Google" id="ProtNLM"/>
    </source>
</evidence>
<evidence type="ECO:0000256" key="2">
    <source>
        <dbReference type="ARBA" id="ARBA00022723"/>
    </source>
</evidence>
<organism evidence="6 7">
    <name type="scientific">candidate division WWE3 bacterium RIFCSPHIGHO2_02_FULL_38_14</name>
    <dbReference type="NCBI Taxonomy" id="1802620"/>
    <lineage>
        <taxon>Bacteria</taxon>
        <taxon>Katanobacteria</taxon>
    </lineage>
</organism>
<dbReference type="GO" id="GO:0005975">
    <property type="term" value="P:carbohydrate metabolic process"/>
    <property type="evidence" value="ECO:0007669"/>
    <property type="project" value="InterPro"/>
</dbReference>
<dbReference type="Pfam" id="PF04794">
    <property type="entry name" value="YdjC"/>
    <property type="match status" value="1"/>
</dbReference>
<dbReference type="InterPro" id="IPR011330">
    <property type="entry name" value="Glyco_hydro/deAcase_b/a-brl"/>
</dbReference>
<dbReference type="GO" id="GO:0019213">
    <property type="term" value="F:deacetylase activity"/>
    <property type="evidence" value="ECO:0007669"/>
    <property type="project" value="TreeGrafter"/>
</dbReference>
<sequence length="255" mass="29119">MKKVVIVADDYGLLPCINRGIERAYLEGCVTEASLMIKADYALDALKNAKVKNILNIGIHVELIGDKDLGRSVKTKDYIELYKNKSEKEIENLTRQELHEFEKLVGRPPTHITSHKGIHGNFKLLNVLVEYAKKNYIPVRKPNTDLEGDLEKSNYAVEMIIKRAGVQSTDHLIIHIKGNDSSLIKDSILSDLKKVKDTETAEILTHPGYFDATLLKRSSLNYERSRDLDMLIDQKFIKSIKDLRFSIVSYKQLYD</sequence>
<protein>
    <recommendedName>
        <fullName evidence="8">ChbG/HpnK family deacetylase</fullName>
    </recommendedName>
</protein>
<comment type="cofactor">
    <cofactor evidence="1">
        <name>Mg(2+)</name>
        <dbReference type="ChEBI" id="CHEBI:18420"/>
    </cofactor>
</comment>
<dbReference type="InterPro" id="IPR006879">
    <property type="entry name" value="YdjC-like"/>
</dbReference>
<dbReference type="Gene3D" id="3.20.20.370">
    <property type="entry name" value="Glycoside hydrolase/deacetylase"/>
    <property type="match status" value="1"/>
</dbReference>
<evidence type="ECO:0000256" key="3">
    <source>
        <dbReference type="ARBA" id="ARBA00022801"/>
    </source>
</evidence>
<dbReference type="EMBL" id="MEVD01000015">
    <property type="protein sequence ID" value="OGC53262.1"/>
    <property type="molecule type" value="Genomic_DNA"/>
</dbReference>
<keyword evidence="3" id="KW-0378">Hydrolase</keyword>
<evidence type="ECO:0000313" key="6">
    <source>
        <dbReference type="EMBL" id="OGC53262.1"/>
    </source>
</evidence>
<keyword evidence="5" id="KW-0119">Carbohydrate metabolism</keyword>
<dbReference type="SUPFAM" id="SSF88713">
    <property type="entry name" value="Glycoside hydrolase/deacetylase"/>
    <property type="match status" value="1"/>
</dbReference>
<dbReference type="GO" id="GO:0016787">
    <property type="term" value="F:hydrolase activity"/>
    <property type="evidence" value="ECO:0007669"/>
    <property type="project" value="UniProtKB-KW"/>
</dbReference>
<dbReference type="Proteomes" id="UP000178127">
    <property type="component" value="Unassembled WGS sequence"/>
</dbReference>
<dbReference type="PANTHER" id="PTHR31609:SF1">
    <property type="entry name" value="CARBOHYDRATE DEACETYLASE"/>
    <property type="match status" value="1"/>
</dbReference>
<comment type="caution">
    <text evidence="6">The sequence shown here is derived from an EMBL/GenBank/DDBJ whole genome shotgun (WGS) entry which is preliminary data.</text>
</comment>
<dbReference type="STRING" id="1802620.A3D91_02500"/>
<accession>A0A1F4V7T5</accession>
<keyword evidence="4" id="KW-0460">Magnesium</keyword>
<evidence type="ECO:0000256" key="1">
    <source>
        <dbReference type="ARBA" id="ARBA00001946"/>
    </source>
</evidence>